<comment type="caution">
    <text evidence="3">The sequence shown here is derived from an EMBL/GenBank/DDBJ whole genome shotgun (WGS) entry which is preliminary data.</text>
</comment>
<protein>
    <submittedName>
        <fullName evidence="3">Uncharacterized protein</fullName>
    </submittedName>
</protein>
<dbReference type="EMBL" id="BMAW01110300">
    <property type="protein sequence ID" value="GFT42544.1"/>
    <property type="molecule type" value="Genomic_DNA"/>
</dbReference>
<dbReference type="AlphaFoldDB" id="A0A8X6NYT0"/>
<reference evidence="3" key="1">
    <citation type="submission" date="2020-08" db="EMBL/GenBank/DDBJ databases">
        <title>Multicomponent nature underlies the extraordinary mechanical properties of spider dragline silk.</title>
        <authorList>
            <person name="Kono N."/>
            <person name="Nakamura H."/>
            <person name="Mori M."/>
            <person name="Yoshida Y."/>
            <person name="Ohtoshi R."/>
            <person name="Malay A.D."/>
            <person name="Moran D.A.P."/>
            <person name="Tomita M."/>
            <person name="Numata K."/>
            <person name="Arakawa K."/>
        </authorList>
    </citation>
    <scope>NUCLEOTIDE SEQUENCE</scope>
</reference>
<proteinExistence type="predicted"/>
<sequence length="171" mass="19775">MKSVKSKNFKHTENKSTFLKSPRSKGSKVRGTSLEKSSSSDARLRRLRKRFFETNAFQGRGQLQRKENLRDFKRNFTQQSFQAEGNPTEHRRGGESRIEEDGRERNRDSTRRDAPGKGGFINLKARSFALILKLICIFSLSQTESNTTVYNNQLSKKNYLYVNPIVHLETV</sequence>
<feature type="region of interest" description="Disordered" evidence="1">
    <location>
        <begin position="1"/>
        <end position="42"/>
    </location>
</feature>
<dbReference type="EMBL" id="BMAW01106620">
    <property type="protein sequence ID" value="GFT25310.1"/>
    <property type="molecule type" value="Genomic_DNA"/>
</dbReference>
<evidence type="ECO:0000313" key="2">
    <source>
        <dbReference type="EMBL" id="GFT25310.1"/>
    </source>
</evidence>
<name>A0A8X6NYT0_NEPPI</name>
<evidence type="ECO:0000313" key="3">
    <source>
        <dbReference type="EMBL" id="GFT42544.1"/>
    </source>
</evidence>
<feature type="compositionally biased region" description="Basic and acidic residues" evidence="1">
    <location>
        <begin position="87"/>
        <end position="115"/>
    </location>
</feature>
<keyword evidence="4" id="KW-1185">Reference proteome</keyword>
<organism evidence="3 4">
    <name type="scientific">Nephila pilipes</name>
    <name type="common">Giant wood spider</name>
    <name type="synonym">Nephila maculata</name>
    <dbReference type="NCBI Taxonomy" id="299642"/>
    <lineage>
        <taxon>Eukaryota</taxon>
        <taxon>Metazoa</taxon>
        <taxon>Ecdysozoa</taxon>
        <taxon>Arthropoda</taxon>
        <taxon>Chelicerata</taxon>
        <taxon>Arachnida</taxon>
        <taxon>Araneae</taxon>
        <taxon>Araneomorphae</taxon>
        <taxon>Entelegynae</taxon>
        <taxon>Araneoidea</taxon>
        <taxon>Nephilidae</taxon>
        <taxon>Nephila</taxon>
    </lineage>
</organism>
<evidence type="ECO:0000313" key="4">
    <source>
        <dbReference type="Proteomes" id="UP000887013"/>
    </source>
</evidence>
<evidence type="ECO:0000256" key="1">
    <source>
        <dbReference type="SAM" id="MobiDB-lite"/>
    </source>
</evidence>
<dbReference type="Proteomes" id="UP000887013">
    <property type="component" value="Unassembled WGS sequence"/>
</dbReference>
<gene>
    <name evidence="3" type="ORF">NPIL_114081</name>
    <name evidence="2" type="ORF">NPIL_211111</name>
</gene>
<accession>A0A8X6NYT0</accession>
<feature type="region of interest" description="Disordered" evidence="1">
    <location>
        <begin position="77"/>
        <end position="117"/>
    </location>
</feature>